<dbReference type="Pfam" id="PF00664">
    <property type="entry name" value="ABC_membrane"/>
    <property type="match status" value="1"/>
</dbReference>
<evidence type="ECO:0000256" key="6">
    <source>
        <dbReference type="ARBA" id="ARBA00022840"/>
    </source>
</evidence>
<dbReference type="SUPFAM" id="SSF52540">
    <property type="entry name" value="P-loop containing nucleoside triphosphate hydrolases"/>
    <property type="match status" value="1"/>
</dbReference>
<dbReference type="CDD" id="cd18548">
    <property type="entry name" value="ABC_6TM_Tm287_like"/>
    <property type="match status" value="1"/>
</dbReference>
<keyword evidence="6 12" id="KW-0067">ATP-binding</keyword>
<feature type="transmembrane region" description="Helical" evidence="9">
    <location>
        <begin position="127"/>
        <end position="151"/>
    </location>
</feature>
<dbReference type="GO" id="GO:0015421">
    <property type="term" value="F:ABC-type oligopeptide transporter activity"/>
    <property type="evidence" value="ECO:0007669"/>
    <property type="project" value="TreeGrafter"/>
</dbReference>
<evidence type="ECO:0000256" key="7">
    <source>
        <dbReference type="ARBA" id="ARBA00022989"/>
    </source>
</evidence>
<dbReference type="PROSITE" id="PS00211">
    <property type="entry name" value="ABC_TRANSPORTER_1"/>
    <property type="match status" value="1"/>
</dbReference>
<dbReference type="FunFam" id="1.20.1560.10:FF:000040">
    <property type="entry name" value="Multidrug ABC transporter ATP-binding protein"/>
    <property type="match status" value="1"/>
</dbReference>
<dbReference type="SUPFAM" id="SSF90123">
    <property type="entry name" value="ABC transporter transmembrane region"/>
    <property type="match status" value="1"/>
</dbReference>
<evidence type="ECO:0000256" key="3">
    <source>
        <dbReference type="ARBA" id="ARBA00022475"/>
    </source>
</evidence>
<feature type="transmembrane region" description="Helical" evidence="9">
    <location>
        <begin position="240"/>
        <end position="260"/>
    </location>
</feature>
<accession>A0A1C4USI6</accession>
<evidence type="ECO:0000313" key="12">
    <source>
        <dbReference type="EMBL" id="SCE74686.1"/>
    </source>
</evidence>
<dbReference type="InterPro" id="IPR027417">
    <property type="entry name" value="P-loop_NTPase"/>
</dbReference>
<evidence type="ECO:0000256" key="2">
    <source>
        <dbReference type="ARBA" id="ARBA00022448"/>
    </source>
</evidence>
<feature type="domain" description="ABC transmembrane type-1" evidence="11">
    <location>
        <begin position="18"/>
        <end position="300"/>
    </location>
</feature>
<protein>
    <submittedName>
        <fullName evidence="12">ATP-binding cassette, subfamily B</fullName>
    </submittedName>
</protein>
<evidence type="ECO:0000256" key="4">
    <source>
        <dbReference type="ARBA" id="ARBA00022692"/>
    </source>
</evidence>
<keyword evidence="8 9" id="KW-0472">Membrane</keyword>
<evidence type="ECO:0000256" key="1">
    <source>
        <dbReference type="ARBA" id="ARBA00004651"/>
    </source>
</evidence>
<dbReference type="RefSeq" id="WP_091602294.1">
    <property type="nucleotide sequence ID" value="NZ_FMCX01000001.1"/>
</dbReference>
<dbReference type="GO" id="GO:0016887">
    <property type="term" value="F:ATP hydrolysis activity"/>
    <property type="evidence" value="ECO:0007669"/>
    <property type="project" value="InterPro"/>
</dbReference>
<dbReference type="SMART" id="SM00382">
    <property type="entry name" value="AAA"/>
    <property type="match status" value="1"/>
</dbReference>
<dbReference type="Gene3D" id="3.40.50.300">
    <property type="entry name" value="P-loop containing nucleotide triphosphate hydrolases"/>
    <property type="match status" value="1"/>
</dbReference>
<gene>
    <name evidence="12" type="ORF">GA0070564_101691</name>
</gene>
<dbReference type="PANTHER" id="PTHR43394">
    <property type="entry name" value="ATP-DEPENDENT PERMEASE MDL1, MITOCHONDRIAL"/>
    <property type="match status" value="1"/>
</dbReference>
<dbReference type="InterPro" id="IPR011527">
    <property type="entry name" value="ABC1_TM_dom"/>
</dbReference>
<dbReference type="Gene3D" id="1.20.1560.10">
    <property type="entry name" value="ABC transporter type 1, transmembrane domain"/>
    <property type="match status" value="1"/>
</dbReference>
<dbReference type="Proteomes" id="UP000199504">
    <property type="component" value="Unassembled WGS sequence"/>
</dbReference>
<sequence length="577" mass="62300">MLIRLLRSGLRPYRGPLAAVVLFQFVGTMASLYLPSLNADIIDKGVARGDTDYIMRTGGWMLLVSLVQIACSVVAVYLGARTAMAFGRDTRAAIFTRVNSFSAREVNRFGAPSLITRNTNDVQQVQMLVLMSCTMLVAAPIMSVGGVVMALREDIGLSWLMLVSVPVLAIALGLVTRRMVPGFRLMQTRIDTVNRVLREQISGIRVIRAFVREPYETERFGRANADLTATALRVGRLQALIFPIIMLVLNVTSVAVLWFGAQRVDAGQIQIGALTAFVQYLIQILMAVMMATFMLMMVPRAAVCSERIVEVLETESSVVPAADPVISVTGRAELELRRVAFQYPGASAPVLHDISFRAGPGRTTAVIGSTGAGKTTLLTLIPRLVDPTAGAVLVDGVDVRLLEPDEVWRRIGLVPQRPYLFTGTVASNLRYGNPDATDEELWAALEIAQAREFVAEMPGGLDAPIAQGGTNVSGGQRQRLAIARALVRKPEIYLFDDSFSALDLATDARLRAALRPVTADATVVIVAQRVSTIVDADQIIVLEDGGVVGVGRHGQLLETCPTYAEIVASQQTAEVAA</sequence>
<dbReference type="Pfam" id="PF00005">
    <property type="entry name" value="ABC_tran"/>
    <property type="match status" value="1"/>
</dbReference>
<comment type="subcellular location">
    <subcellularLocation>
        <location evidence="1">Cell membrane</location>
        <topology evidence="1">Multi-pass membrane protein</topology>
    </subcellularLocation>
</comment>
<evidence type="ECO:0000256" key="5">
    <source>
        <dbReference type="ARBA" id="ARBA00022741"/>
    </source>
</evidence>
<dbReference type="PROSITE" id="PS50893">
    <property type="entry name" value="ABC_TRANSPORTER_2"/>
    <property type="match status" value="1"/>
</dbReference>
<evidence type="ECO:0000256" key="8">
    <source>
        <dbReference type="ARBA" id="ARBA00023136"/>
    </source>
</evidence>
<dbReference type="GO" id="GO:0005524">
    <property type="term" value="F:ATP binding"/>
    <property type="evidence" value="ECO:0007669"/>
    <property type="project" value="UniProtKB-KW"/>
</dbReference>
<keyword evidence="13" id="KW-1185">Reference proteome</keyword>
<dbReference type="InterPro" id="IPR003439">
    <property type="entry name" value="ABC_transporter-like_ATP-bd"/>
</dbReference>
<dbReference type="STRING" id="262898.GA0070564_101691"/>
<feature type="transmembrane region" description="Helical" evidence="9">
    <location>
        <begin position="157"/>
        <end position="176"/>
    </location>
</feature>
<proteinExistence type="predicted"/>
<dbReference type="AlphaFoldDB" id="A0A1C4USI6"/>
<feature type="transmembrane region" description="Helical" evidence="9">
    <location>
        <begin position="12"/>
        <end position="33"/>
    </location>
</feature>
<dbReference type="FunFam" id="3.40.50.300:FF:000854">
    <property type="entry name" value="Multidrug ABC transporter ATP-binding protein"/>
    <property type="match status" value="1"/>
</dbReference>
<evidence type="ECO:0000259" key="10">
    <source>
        <dbReference type="PROSITE" id="PS50893"/>
    </source>
</evidence>
<organism evidence="12 13">
    <name type="scientific">Micromonospora mirobrigensis</name>
    <dbReference type="NCBI Taxonomy" id="262898"/>
    <lineage>
        <taxon>Bacteria</taxon>
        <taxon>Bacillati</taxon>
        <taxon>Actinomycetota</taxon>
        <taxon>Actinomycetes</taxon>
        <taxon>Micromonosporales</taxon>
        <taxon>Micromonosporaceae</taxon>
        <taxon>Micromonospora</taxon>
    </lineage>
</organism>
<dbReference type="InterPro" id="IPR036640">
    <property type="entry name" value="ABC1_TM_sf"/>
</dbReference>
<dbReference type="GO" id="GO:0005886">
    <property type="term" value="C:plasma membrane"/>
    <property type="evidence" value="ECO:0007669"/>
    <property type="project" value="UniProtKB-SubCell"/>
</dbReference>
<keyword evidence="5" id="KW-0547">Nucleotide-binding</keyword>
<feature type="transmembrane region" description="Helical" evidence="9">
    <location>
        <begin position="280"/>
        <end position="298"/>
    </location>
</feature>
<dbReference type="InterPro" id="IPR039421">
    <property type="entry name" value="Type_1_exporter"/>
</dbReference>
<name>A0A1C4USI6_9ACTN</name>
<dbReference type="PROSITE" id="PS50929">
    <property type="entry name" value="ABC_TM1F"/>
    <property type="match status" value="1"/>
</dbReference>
<dbReference type="OrthoDB" id="9806127at2"/>
<evidence type="ECO:0000313" key="13">
    <source>
        <dbReference type="Proteomes" id="UP000199504"/>
    </source>
</evidence>
<feature type="transmembrane region" description="Helical" evidence="9">
    <location>
        <begin position="53"/>
        <end position="78"/>
    </location>
</feature>
<evidence type="ECO:0000256" key="9">
    <source>
        <dbReference type="SAM" id="Phobius"/>
    </source>
</evidence>
<dbReference type="EMBL" id="FMCX01000001">
    <property type="protein sequence ID" value="SCE74686.1"/>
    <property type="molecule type" value="Genomic_DNA"/>
</dbReference>
<dbReference type="PANTHER" id="PTHR43394:SF1">
    <property type="entry name" value="ATP-BINDING CASSETTE SUB-FAMILY B MEMBER 10, MITOCHONDRIAL"/>
    <property type="match status" value="1"/>
</dbReference>
<reference evidence="13" key="1">
    <citation type="submission" date="2016-06" db="EMBL/GenBank/DDBJ databases">
        <authorList>
            <person name="Varghese N."/>
            <person name="Submissions Spin"/>
        </authorList>
    </citation>
    <scope>NUCLEOTIDE SEQUENCE [LARGE SCALE GENOMIC DNA]</scope>
    <source>
        <strain evidence="13">DSM 44830</strain>
    </source>
</reference>
<keyword evidence="7 9" id="KW-1133">Transmembrane helix</keyword>
<dbReference type="InterPro" id="IPR017871">
    <property type="entry name" value="ABC_transporter-like_CS"/>
</dbReference>
<dbReference type="InterPro" id="IPR003593">
    <property type="entry name" value="AAA+_ATPase"/>
</dbReference>
<keyword evidence="3" id="KW-1003">Cell membrane</keyword>
<evidence type="ECO:0000259" key="11">
    <source>
        <dbReference type="PROSITE" id="PS50929"/>
    </source>
</evidence>
<keyword evidence="2" id="KW-0813">Transport</keyword>
<feature type="domain" description="ABC transporter" evidence="10">
    <location>
        <begin position="334"/>
        <end position="569"/>
    </location>
</feature>
<keyword evidence="4 9" id="KW-0812">Transmembrane</keyword>